<keyword evidence="1" id="KW-0433">Leucine-rich repeat</keyword>
<accession>A0AAW1GKY3</accession>
<evidence type="ECO:0000256" key="3">
    <source>
        <dbReference type="SAM" id="MobiDB-lite"/>
    </source>
</evidence>
<dbReference type="SMART" id="SM00365">
    <property type="entry name" value="LRR_SD22"/>
    <property type="match status" value="4"/>
</dbReference>
<protein>
    <submittedName>
        <fullName evidence="4">Uncharacterized protein</fullName>
    </submittedName>
</protein>
<feature type="region of interest" description="Disordered" evidence="3">
    <location>
        <begin position="607"/>
        <end position="693"/>
    </location>
</feature>
<dbReference type="InterPro" id="IPR003591">
    <property type="entry name" value="Leu-rich_rpt_typical-subtyp"/>
</dbReference>
<dbReference type="PANTHER" id="PTHR15454">
    <property type="entry name" value="NISCHARIN RELATED"/>
    <property type="match status" value="1"/>
</dbReference>
<evidence type="ECO:0000256" key="2">
    <source>
        <dbReference type="ARBA" id="ARBA00022737"/>
    </source>
</evidence>
<keyword evidence="2" id="KW-0677">Repeat</keyword>
<name>A0AAW1GKY3_SAPOF</name>
<dbReference type="InterPro" id="IPR001611">
    <property type="entry name" value="Leu-rich_rpt"/>
</dbReference>
<proteinExistence type="predicted"/>
<comment type="caution">
    <text evidence="4">The sequence shown here is derived from an EMBL/GenBank/DDBJ whole genome shotgun (WGS) entry which is preliminary data.</text>
</comment>
<evidence type="ECO:0000256" key="1">
    <source>
        <dbReference type="ARBA" id="ARBA00022614"/>
    </source>
</evidence>
<sequence length="693" mass="76591">MGRFSCFYGHPQNHKHKKSAQPSFETMIKMLQVGAPNHAASNSKLPEISVVENDANNLFNDIEHATQSSHGWRSGEYECEYDAESNMDSVHFEMGNLRRSLSVGCDLDQNRRILDDDKSDDGIDQALSFEGSHDCNDTVDMSPPTVAKNAETMLPCQDQEAVQSLSPHCSSDLGNRESIFSFSGTNYLEQEGQKGCQDPLCAEYADGYSRQSPESSRMSKSYSVPNFDCTSVTSPELSPHALTPRNRSFEDLNMLGIKKEGIPSHDAQDVEKTELSKGDSFCLPEIFDGKNTALDNYDSFDYGCSSKDWIVPVPDDMCRMQHTPEDSSSNHWSQYPSQESKIKRIEEWVIDLQHCSPVEEDEIAHSNQVRRASAFLGDMDKMEMKLNPGMEAAKRYISSLNPTATTVQLANHGLVAVPFLGAFVSLKVLNLSGNSIGLCRMRITAGALPRGLHMLNLSKNKLSTIEGLRELTRLRVLDLSYNKISRIGHGLASCSSVKELYLAGNKISEVEGLHRLLKLAVLDLRFNKIATSKSLGQLAANYNSLQAIGLEGNPAQKNVGDEQLKKYLQGLLPHLAYYNRQHTKTSTLKDSSDRAIRLGISAHQFDRGALRSDQKSSSHRSVTKRASHSSSHGPKSQVSDSLKHSRGKHGLVLPSGSRMSHHHNLLDIGNKLQSPKSGLSLHKSRSEGNFAAV</sequence>
<evidence type="ECO:0000313" key="5">
    <source>
        <dbReference type="Proteomes" id="UP001443914"/>
    </source>
</evidence>
<feature type="compositionally biased region" description="Basic and acidic residues" evidence="3">
    <location>
        <begin position="607"/>
        <end position="616"/>
    </location>
</feature>
<dbReference type="FunFam" id="3.80.10.10:FF:000320">
    <property type="entry name" value="Protein phosphatase 1 regulatory subunit pprA"/>
    <property type="match status" value="1"/>
</dbReference>
<dbReference type="Gene3D" id="3.80.10.10">
    <property type="entry name" value="Ribonuclease Inhibitor"/>
    <property type="match status" value="2"/>
</dbReference>
<feature type="compositionally biased region" description="Polar residues" evidence="3">
    <location>
        <begin position="628"/>
        <end position="640"/>
    </location>
</feature>
<keyword evidence="5" id="KW-1185">Reference proteome</keyword>
<dbReference type="Pfam" id="PF13855">
    <property type="entry name" value="LRR_8"/>
    <property type="match status" value="1"/>
</dbReference>
<evidence type="ECO:0000313" key="4">
    <source>
        <dbReference type="EMBL" id="KAK9664174.1"/>
    </source>
</evidence>
<organism evidence="4 5">
    <name type="scientific">Saponaria officinalis</name>
    <name type="common">Common soapwort</name>
    <name type="synonym">Lychnis saponaria</name>
    <dbReference type="NCBI Taxonomy" id="3572"/>
    <lineage>
        <taxon>Eukaryota</taxon>
        <taxon>Viridiplantae</taxon>
        <taxon>Streptophyta</taxon>
        <taxon>Embryophyta</taxon>
        <taxon>Tracheophyta</taxon>
        <taxon>Spermatophyta</taxon>
        <taxon>Magnoliopsida</taxon>
        <taxon>eudicotyledons</taxon>
        <taxon>Gunneridae</taxon>
        <taxon>Pentapetalae</taxon>
        <taxon>Caryophyllales</taxon>
        <taxon>Caryophyllaceae</taxon>
        <taxon>Caryophylleae</taxon>
        <taxon>Saponaria</taxon>
    </lineage>
</organism>
<reference evidence="4" key="1">
    <citation type="submission" date="2024-03" db="EMBL/GenBank/DDBJ databases">
        <title>WGS assembly of Saponaria officinalis var. Norfolk2.</title>
        <authorList>
            <person name="Jenkins J."/>
            <person name="Shu S."/>
            <person name="Grimwood J."/>
            <person name="Barry K."/>
            <person name="Goodstein D."/>
            <person name="Schmutz J."/>
            <person name="Leebens-Mack J."/>
            <person name="Osbourn A."/>
        </authorList>
    </citation>
    <scope>NUCLEOTIDE SEQUENCE [LARGE SCALE GENOMIC DNA]</scope>
    <source>
        <strain evidence="4">JIC</strain>
    </source>
</reference>
<feature type="compositionally biased region" description="Basic residues" evidence="3">
    <location>
        <begin position="617"/>
        <end position="627"/>
    </location>
</feature>
<dbReference type="PANTHER" id="PTHR15454:SF7">
    <property type="entry name" value="OS07G0106100 PROTEIN"/>
    <property type="match status" value="1"/>
</dbReference>
<dbReference type="GO" id="GO:0005737">
    <property type="term" value="C:cytoplasm"/>
    <property type="evidence" value="ECO:0007669"/>
    <property type="project" value="TreeGrafter"/>
</dbReference>
<dbReference type="PROSITE" id="PS51450">
    <property type="entry name" value="LRR"/>
    <property type="match status" value="3"/>
</dbReference>
<dbReference type="EMBL" id="JBDFQZ010000014">
    <property type="protein sequence ID" value="KAK9664174.1"/>
    <property type="molecule type" value="Genomic_DNA"/>
</dbReference>
<gene>
    <name evidence="4" type="ORF">RND81_14G023400</name>
</gene>
<dbReference type="Proteomes" id="UP001443914">
    <property type="component" value="Unassembled WGS sequence"/>
</dbReference>
<dbReference type="AlphaFoldDB" id="A0AAW1GKY3"/>
<dbReference type="SMART" id="SM00369">
    <property type="entry name" value="LRR_TYP"/>
    <property type="match status" value="3"/>
</dbReference>
<dbReference type="InterPro" id="IPR032675">
    <property type="entry name" value="LRR_dom_sf"/>
</dbReference>
<dbReference type="SUPFAM" id="SSF52075">
    <property type="entry name" value="Outer arm dynein light chain 1"/>
    <property type="match status" value="1"/>
</dbReference>